<proteinExistence type="predicted"/>
<evidence type="ECO:0000313" key="5">
    <source>
        <dbReference type="Proteomes" id="UP000281192"/>
    </source>
</evidence>
<feature type="transmembrane region" description="Helical" evidence="1">
    <location>
        <begin position="9"/>
        <end position="26"/>
    </location>
</feature>
<dbReference type="AlphaFoldDB" id="A0A2N5CVU5"/>
<keyword evidence="1" id="KW-0812">Transmembrane</keyword>
<keyword evidence="1" id="KW-1133">Transmembrane helix</keyword>
<feature type="transmembrane region" description="Helical" evidence="1">
    <location>
        <begin position="38"/>
        <end position="59"/>
    </location>
</feature>
<keyword evidence="5" id="KW-1185">Reference proteome</keyword>
<name>A0A2N5CVU5_9CAUL</name>
<organism evidence="3 4">
    <name type="scientific">Caulobacter flavus</name>
    <dbReference type="NCBI Taxonomy" id="1679497"/>
    <lineage>
        <taxon>Bacteria</taxon>
        <taxon>Pseudomonadati</taxon>
        <taxon>Pseudomonadota</taxon>
        <taxon>Alphaproteobacteria</taxon>
        <taxon>Caulobacterales</taxon>
        <taxon>Caulobacteraceae</taxon>
        <taxon>Caulobacter</taxon>
    </lineage>
</organism>
<feature type="transmembrane region" description="Helical" evidence="1">
    <location>
        <begin position="89"/>
        <end position="112"/>
    </location>
</feature>
<dbReference type="Proteomes" id="UP000234483">
    <property type="component" value="Unassembled WGS sequence"/>
</dbReference>
<dbReference type="RefSeq" id="WP_123170748.1">
    <property type="nucleotide sequence ID" value="NZ_CP026100.1"/>
</dbReference>
<evidence type="ECO:0000313" key="4">
    <source>
        <dbReference type="Proteomes" id="UP000234483"/>
    </source>
</evidence>
<accession>A0A2N5CVU5</accession>
<evidence type="ECO:0000256" key="1">
    <source>
        <dbReference type="SAM" id="Phobius"/>
    </source>
</evidence>
<protein>
    <submittedName>
        <fullName evidence="3">Uncharacterized protein</fullName>
    </submittedName>
</protein>
<dbReference type="OrthoDB" id="7192958at2"/>
<sequence>MTLATRARFAWLPLLLWVGACAYWTIDKLRAHAPEGPFEWAISGVIYGALFIVGCIGAARHALGWARRARTEGPDTDVPMTWHRRSGTWAVIAIFGGMALMFGIFALIAALIR</sequence>
<evidence type="ECO:0000313" key="3">
    <source>
        <dbReference type="EMBL" id="PLR17928.1"/>
    </source>
</evidence>
<dbReference type="EMBL" id="PJRQ01000015">
    <property type="protein sequence ID" value="PLR17928.1"/>
    <property type="molecule type" value="Genomic_DNA"/>
</dbReference>
<reference evidence="2 5" key="2">
    <citation type="submission" date="2018-01" db="EMBL/GenBank/DDBJ databases">
        <title>Complete genome sequence of Caulobacter flavus RHGG3.</title>
        <authorList>
            <person name="Yang E."/>
        </authorList>
    </citation>
    <scope>NUCLEOTIDE SEQUENCE [LARGE SCALE GENOMIC DNA]</scope>
    <source>
        <strain evidence="2 5">RHGG3</strain>
    </source>
</reference>
<reference evidence="3 4" key="1">
    <citation type="submission" date="2017-12" db="EMBL/GenBank/DDBJ databases">
        <title>The genome sequence of Caulobacter flavus CGMCC1 15093.</title>
        <authorList>
            <person name="Gao J."/>
            <person name="Mao X."/>
            <person name="Sun J."/>
        </authorList>
    </citation>
    <scope>NUCLEOTIDE SEQUENCE [LARGE SCALE GENOMIC DNA]</scope>
    <source>
        <strain evidence="3 4">CGMCC1 15093</strain>
    </source>
</reference>
<dbReference type="EMBL" id="CP026100">
    <property type="protein sequence ID" value="AYV47020.1"/>
    <property type="molecule type" value="Genomic_DNA"/>
</dbReference>
<dbReference type="PROSITE" id="PS51257">
    <property type="entry name" value="PROKAR_LIPOPROTEIN"/>
    <property type="match status" value="1"/>
</dbReference>
<dbReference type="Proteomes" id="UP000281192">
    <property type="component" value="Chromosome"/>
</dbReference>
<evidence type="ECO:0000313" key="2">
    <source>
        <dbReference type="EMBL" id="AYV47020.1"/>
    </source>
</evidence>
<gene>
    <name evidence="2" type="ORF">C1707_12520</name>
    <name evidence="3" type="ORF">CFHF_08935</name>
</gene>
<dbReference type="KEGG" id="cfh:C1707_12520"/>
<keyword evidence="1" id="KW-0472">Membrane</keyword>